<dbReference type="EMBL" id="ML742129">
    <property type="protein sequence ID" value="KAE8149255.1"/>
    <property type="molecule type" value="Genomic_DNA"/>
</dbReference>
<sequence>MGLGLTHSNSTRCSVTTYGFEYKLQLFKIGMFEQQVTPTTTARQAPGGTLAR</sequence>
<reference evidence="1 2" key="1">
    <citation type="submission" date="2019-04" db="EMBL/GenBank/DDBJ databases">
        <title>Friends and foes A comparative genomics study of 23 Aspergillus species from section Flavi.</title>
        <authorList>
            <consortium name="DOE Joint Genome Institute"/>
            <person name="Kjaerbolling I."/>
            <person name="Vesth T."/>
            <person name="Frisvad J.C."/>
            <person name="Nybo J.L."/>
            <person name="Theobald S."/>
            <person name="Kildgaard S."/>
            <person name="Isbrandt T."/>
            <person name="Kuo A."/>
            <person name="Sato A."/>
            <person name="Lyhne E.K."/>
            <person name="Kogle M.E."/>
            <person name="Wiebenga A."/>
            <person name="Kun R.S."/>
            <person name="Lubbers R.J."/>
            <person name="Makela M.R."/>
            <person name="Barry K."/>
            <person name="Chovatia M."/>
            <person name="Clum A."/>
            <person name="Daum C."/>
            <person name="Haridas S."/>
            <person name="He G."/>
            <person name="LaButti K."/>
            <person name="Lipzen A."/>
            <person name="Mondo S."/>
            <person name="Riley R."/>
            <person name="Salamov A."/>
            <person name="Simmons B.A."/>
            <person name="Magnuson J.K."/>
            <person name="Henrissat B."/>
            <person name="Mortensen U.H."/>
            <person name="Larsen T.O."/>
            <person name="Devries R.P."/>
            <person name="Grigoriev I.V."/>
            <person name="Machida M."/>
            <person name="Baker S.E."/>
            <person name="Andersen M.R."/>
        </authorList>
    </citation>
    <scope>NUCLEOTIDE SEQUENCE [LARGE SCALE GENOMIC DNA]</scope>
    <source>
        <strain evidence="1 2">IBT 18842</strain>
    </source>
</reference>
<proteinExistence type="predicted"/>
<protein>
    <submittedName>
        <fullName evidence="1">Uncharacterized protein</fullName>
    </submittedName>
</protein>
<organism evidence="1 2">
    <name type="scientific">Aspergillus avenaceus</name>
    <dbReference type="NCBI Taxonomy" id="36643"/>
    <lineage>
        <taxon>Eukaryota</taxon>
        <taxon>Fungi</taxon>
        <taxon>Dikarya</taxon>
        <taxon>Ascomycota</taxon>
        <taxon>Pezizomycotina</taxon>
        <taxon>Eurotiomycetes</taxon>
        <taxon>Eurotiomycetidae</taxon>
        <taxon>Eurotiales</taxon>
        <taxon>Aspergillaceae</taxon>
        <taxon>Aspergillus</taxon>
        <taxon>Aspergillus subgen. Circumdati</taxon>
    </lineage>
</organism>
<dbReference type="AlphaFoldDB" id="A0A5N6TSC7"/>
<gene>
    <name evidence="1" type="ORF">BDV25DRAFT_156660</name>
</gene>
<name>A0A5N6TSC7_ASPAV</name>
<accession>A0A5N6TSC7</accession>
<evidence type="ECO:0000313" key="2">
    <source>
        <dbReference type="Proteomes" id="UP000325780"/>
    </source>
</evidence>
<dbReference type="Proteomes" id="UP000325780">
    <property type="component" value="Unassembled WGS sequence"/>
</dbReference>
<keyword evidence="2" id="KW-1185">Reference proteome</keyword>
<evidence type="ECO:0000313" key="1">
    <source>
        <dbReference type="EMBL" id="KAE8149255.1"/>
    </source>
</evidence>